<keyword evidence="1" id="KW-0472">Membrane</keyword>
<feature type="transmembrane region" description="Helical" evidence="1">
    <location>
        <begin position="15"/>
        <end position="36"/>
    </location>
</feature>
<sequence length="89" mass="9779">MIEKRITQKQKYKRGHISVLIILLVILIVINASLILALKPPALFLLAANGVYILGTLYVTKVFNSKILNFILFVATCALAVLAATTIIK</sequence>
<feature type="transmembrane region" description="Helical" evidence="1">
    <location>
        <begin position="67"/>
        <end position="88"/>
    </location>
</feature>
<comment type="caution">
    <text evidence="2">The sequence shown here is derived from an EMBL/GenBank/DDBJ whole genome shotgun (WGS) entry which is preliminary data.</text>
</comment>
<dbReference type="RefSeq" id="WP_278228910.1">
    <property type="nucleotide sequence ID" value="NZ_JAOWLY010000005.1"/>
</dbReference>
<reference evidence="2" key="1">
    <citation type="submission" date="2022-10" db="EMBL/GenBank/DDBJ databases">
        <authorList>
            <person name="Turner M.S."/>
            <person name="Huang W."/>
        </authorList>
    </citation>
    <scope>NUCLEOTIDE SEQUENCE</scope>
    <source>
        <strain evidence="2">3</strain>
    </source>
</reference>
<name>A0A9X4NGY7_9LACT</name>
<dbReference type="Proteomes" id="UP001152614">
    <property type="component" value="Unassembled WGS sequence"/>
</dbReference>
<keyword evidence="1" id="KW-1133">Transmembrane helix</keyword>
<gene>
    <name evidence="2" type="ORF">OGZ51_06855</name>
</gene>
<dbReference type="AlphaFoldDB" id="A0A9X4NGY7"/>
<protein>
    <submittedName>
        <fullName evidence="2">Uncharacterized protein</fullName>
    </submittedName>
</protein>
<evidence type="ECO:0000313" key="3">
    <source>
        <dbReference type="Proteomes" id="UP001152614"/>
    </source>
</evidence>
<evidence type="ECO:0000313" key="2">
    <source>
        <dbReference type="EMBL" id="MDG4983860.1"/>
    </source>
</evidence>
<organism evidence="2 3">
    <name type="scientific">Lactococcus lactis</name>
    <dbReference type="NCBI Taxonomy" id="1358"/>
    <lineage>
        <taxon>Bacteria</taxon>
        <taxon>Bacillati</taxon>
        <taxon>Bacillota</taxon>
        <taxon>Bacilli</taxon>
        <taxon>Lactobacillales</taxon>
        <taxon>Streptococcaceae</taxon>
        <taxon>Lactococcus</taxon>
    </lineage>
</organism>
<accession>A0A9X4NGY7</accession>
<feature type="transmembrane region" description="Helical" evidence="1">
    <location>
        <begin position="42"/>
        <end position="60"/>
    </location>
</feature>
<keyword evidence="1" id="KW-0812">Transmembrane</keyword>
<dbReference type="EMBL" id="JAOWLY010000005">
    <property type="protein sequence ID" value="MDG4983860.1"/>
    <property type="molecule type" value="Genomic_DNA"/>
</dbReference>
<proteinExistence type="predicted"/>
<evidence type="ECO:0000256" key="1">
    <source>
        <dbReference type="SAM" id="Phobius"/>
    </source>
</evidence>
<reference evidence="2" key="2">
    <citation type="journal article" date="2023" name="Food Microbiol.">
        <title>Evaluation of the fermentation potential of lactic acid bacteria isolated from herbs, fruits and vegetables as starter cultures in nut-based milk alternatives.</title>
        <authorList>
            <person name="Huang W."/>
            <person name="Dong A."/>
            <person name="Pham H.T."/>
            <person name="Zhou C."/>
            <person name="Huo Z."/>
            <person name="Watjen A.P."/>
            <person name="Prakash S."/>
            <person name="Bang-Berthelsen C.H."/>
            <person name="Turner M.S."/>
        </authorList>
    </citation>
    <scope>NUCLEOTIDE SEQUENCE</scope>
    <source>
        <strain evidence="2">3</strain>
    </source>
</reference>